<sequence>MLLRLSELIPTAFPILSITSCVFITSCTTLPQYTTVQSQQTSQENTQITQASENILIRGGSILTMQGMTPHYVEALLVKDGRITFAGDLKQAKQRAPHNSQEIDLKHYTLLPGFIDAHSHLNSVGLQQTVANLYPEPDGDISDIPSLLNALSEWQQQNRAFVQATQGWIIGNGYDDAQLKEKRHPTADDLDKVSITQPIIILHQSGHLASVNHKALELLNIDKHTANPTGGIIRRKAGSQEPDGVLEEAAVFSAMATAFSKVPPEMMQNMAKTALNTYIKNGYTTVQEGRADAGTAELWRSFAEIGQLNIDVVVYPDLINEKAYMLKYGSSRQYQKHFRIGGVKISLDGSPQGKTAWLTKPYLIPPEGQNNNYRGYPAYPEQSTVQNAINLAYQHHWQILAHANGDAAIDQYLETIEVANQKFGQEDHRNVIIHAQTMREDQLDRAQHLGLIPSFFSLHTYYWGDWHKHETLGAERANRISPTGSALKRNLIFTEHHDAPVIPPKNMMVIDATVNRTTRTGEVLGQEQRVSPYIALKSVTDWAAYQYFEEKDKGTLEKGKLADFVVLDLDPLKVPSQQIKNIKILATYKEGQLIYQADNFKPNISVNPNATTK</sequence>
<evidence type="ECO:0000259" key="1">
    <source>
        <dbReference type="Pfam" id="PF07969"/>
    </source>
</evidence>
<gene>
    <name evidence="2" type="ORF">D7V20_07330</name>
</gene>
<protein>
    <submittedName>
        <fullName evidence="2">Amidohydrolase</fullName>
    </submittedName>
</protein>
<keyword evidence="2" id="KW-0378">Hydrolase</keyword>
<dbReference type="AlphaFoldDB" id="A0A3A8EVC6"/>
<dbReference type="Proteomes" id="UP000280405">
    <property type="component" value="Unassembled WGS sequence"/>
</dbReference>
<evidence type="ECO:0000313" key="3">
    <source>
        <dbReference type="Proteomes" id="UP000280405"/>
    </source>
</evidence>
<evidence type="ECO:0000313" key="2">
    <source>
        <dbReference type="EMBL" id="RKG38565.1"/>
    </source>
</evidence>
<dbReference type="RefSeq" id="WP_120383658.1">
    <property type="nucleotide sequence ID" value="NZ_RAXT01000010.1"/>
</dbReference>
<dbReference type="InterPro" id="IPR011059">
    <property type="entry name" value="Metal-dep_hydrolase_composite"/>
</dbReference>
<organism evidence="2 3">
    <name type="scientific">Acinetobacter rongchengensis</name>
    <dbReference type="NCBI Taxonomy" id="2419601"/>
    <lineage>
        <taxon>Bacteria</taxon>
        <taxon>Pseudomonadati</taxon>
        <taxon>Pseudomonadota</taxon>
        <taxon>Gammaproteobacteria</taxon>
        <taxon>Moraxellales</taxon>
        <taxon>Moraxellaceae</taxon>
        <taxon>Acinetobacter</taxon>
    </lineage>
</organism>
<dbReference type="Pfam" id="PF07969">
    <property type="entry name" value="Amidohydro_3"/>
    <property type="match status" value="1"/>
</dbReference>
<dbReference type="Gene3D" id="2.30.40.10">
    <property type="entry name" value="Urease, subunit C, domain 1"/>
    <property type="match status" value="1"/>
</dbReference>
<dbReference type="EMBL" id="RAXT01000010">
    <property type="protein sequence ID" value="RKG38565.1"/>
    <property type="molecule type" value="Genomic_DNA"/>
</dbReference>
<dbReference type="InterPro" id="IPR032466">
    <property type="entry name" value="Metal_Hydrolase"/>
</dbReference>
<dbReference type="SUPFAM" id="SSF51338">
    <property type="entry name" value="Composite domain of metallo-dependent hydrolases"/>
    <property type="match status" value="1"/>
</dbReference>
<comment type="caution">
    <text evidence="2">The sequence shown here is derived from an EMBL/GenBank/DDBJ whole genome shotgun (WGS) entry which is preliminary data.</text>
</comment>
<keyword evidence="3" id="KW-1185">Reference proteome</keyword>
<feature type="domain" description="Amidohydrolase 3" evidence="1">
    <location>
        <begin position="101"/>
        <end position="595"/>
    </location>
</feature>
<dbReference type="CDD" id="cd01300">
    <property type="entry name" value="YtcJ_like"/>
    <property type="match status" value="1"/>
</dbReference>
<dbReference type="SUPFAM" id="SSF51556">
    <property type="entry name" value="Metallo-dependent hydrolases"/>
    <property type="match status" value="1"/>
</dbReference>
<dbReference type="PANTHER" id="PTHR22642:SF2">
    <property type="entry name" value="PROTEIN LONG AFTER FAR-RED 3"/>
    <property type="match status" value="1"/>
</dbReference>
<dbReference type="PANTHER" id="PTHR22642">
    <property type="entry name" value="IMIDAZOLONEPROPIONASE"/>
    <property type="match status" value="1"/>
</dbReference>
<dbReference type="InterPro" id="IPR033932">
    <property type="entry name" value="YtcJ-like"/>
</dbReference>
<dbReference type="Gene3D" id="3.10.310.70">
    <property type="match status" value="1"/>
</dbReference>
<reference evidence="2 3" key="1">
    <citation type="submission" date="2018-09" db="EMBL/GenBank/DDBJ databases">
        <title>The draft genome of Acinetobacter spp. strains.</title>
        <authorList>
            <person name="Qin J."/>
            <person name="Feng Y."/>
            <person name="Zong Z."/>
        </authorList>
    </citation>
    <scope>NUCLEOTIDE SEQUENCE [LARGE SCALE GENOMIC DNA]</scope>
    <source>
        <strain evidence="2 3">WCHAc060115</strain>
    </source>
</reference>
<dbReference type="Gene3D" id="3.20.20.140">
    <property type="entry name" value="Metal-dependent hydrolases"/>
    <property type="match status" value="1"/>
</dbReference>
<dbReference type="OrthoDB" id="9031471at2"/>
<dbReference type="PROSITE" id="PS51257">
    <property type="entry name" value="PROKAR_LIPOPROTEIN"/>
    <property type="match status" value="1"/>
</dbReference>
<dbReference type="InterPro" id="IPR013108">
    <property type="entry name" value="Amidohydro_3"/>
</dbReference>
<dbReference type="GO" id="GO:0016810">
    <property type="term" value="F:hydrolase activity, acting on carbon-nitrogen (but not peptide) bonds"/>
    <property type="evidence" value="ECO:0007669"/>
    <property type="project" value="InterPro"/>
</dbReference>
<name>A0A3A8EVC6_9GAMM</name>
<accession>A0A3A8EVC6</accession>
<proteinExistence type="predicted"/>